<proteinExistence type="predicted"/>
<name>A0A343TLQ8_9EURY</name>
<keyword evidence="1" id="KW-0472">Membrane</keyword>
<dbReference type="Pfam" id="PF01889">
    <property type="entry name" value="DUF63"/>
    <property type="match status" value="1"/>
</dbReference>
<feature type="transmembrane region" description="Helical" evidence="1">
    <location>
        <begin position="329"/>
        <end position="346"/>
    </location>
</feature>
<keyword evidence="1" id="KW-1133">Transmembrane helix</keyword>
<reference evidence="3" key="1">
    <citation type="submission" date="2017-11" db="EMBL/GenBank/DDBJ databases">
        <title>Phenotypic and genomic properties of facultatively anaerobic sulfur-reducing natronoarchaea from hypersaline soda lakes.</title>
        <authorList>
            <person name="Sorokin D.Y."/>
            <person name="Kublanov I.V."/>
            <person name="Roman P."/>
            <person name="Sinninghe Damste J.S."/>
            <person name="Golyshin P.N."/>
            <person name="Rojo D."/>
            <person name="Ciordia S."/>
            <person name="Mena M.D.C."/>
            <person name="Ferrer M."/>
            <person name="Messina E."/>
            <person name="Smedile F."/>
            <person name="La Spada G."/>
            <person name="La Cono V."/>
            <person name="Yakimov M.M."/>
        </authorList>
    </citation>
    <scope>NUCLEOTIDE SEQUENCE [LARGE SCALE GENOMIC DNA]</scope>
    <source>
        <strain evidence="3">AArc-Sl</strain>
    </source>
</reference>
<dbReference type="InterPro" id="IPR002749">
    <property type="entry name" value="DUF63"/>
</dbReference>
<sequence>MDTSTLGDRLYRDPERIWAATVAGIVAVLGVGYLLFPRLVYDRFIWQYFWGPVAADGQGAACAARSDGTIEYLQGTQACAEADAASQIVAYPGYTPVSSIGYISILLIALAGVYLLLKRLDIGTDRRFFYALFPFVLFGGALRTVEDAGVSAVRAGAEPLVAFPYSALIISPFIYVLVFLLTLACVLAAYAAAERGLVERYDYALFGLGSVIVVLTVGYLGFLAVTTEFTEFHVQVLVVTLGIATAAAGGTWWLIERYAPGINAGTGWMGFVIIWGHAVDGVANVIGLNWMPALGAGANLVPKHPINAAIVEYTGRYLPEAIVAVTGDAWPFLFVKLAAATFVVWIFEPEVMEESPRFSILLLVTVLAVGLGPGTRDMLRATFGV</sequence>
<evidence type="ECO:0000313" key="3">
    <source>
        <dbReference type="Proteomes" id="UP000263012"/>
    </source>
</evidence>
<dbReference type="PANTHER" id="PTHR40700:SF1">
    <property type="entry name" value="DUF63 DOMAIN-CONTAINING PROTEIN"/>
    <property type="match status" value="1"/>
</dbReference>
<feature type="transmembrane region" description="Helical" evidence="1">
    <location>
        <begin position="267"/>
        <end position="291"/>
    </location>
</feature>
<evidence type="ECO:0008006" key="4">
    <source>
        <dbReference type="Google" id="ProtNLM"/>
    </source>
</evidence>
<dbReference type="GeneID" id="37878765"/>
<feature type="transmembrane region" description="Helical" evidence="1">
    <location>
        <begin position="232"/>
        <end position="255"/>
    </location>
</feature>
<dbReference type="OrthoDB" id="84937at2157"/>
<dbReference type="Proteomes" id="UP000263012">
    <property type="component" value="Chromosome"/>
</dbReference>
<feature type="transmembrane region" description="Helical" evidence="1">
    <location>
        <begin position="203"/>
        <end position="226"/>
    </location>
</feature>
<keyword evidence="1" id="KW-0812">Transmembrane</keyword>
<dbReference type="AlphaFoldDB" id="A0A343TLQ8"/>
<feature type="transmembrane region" description="Helical" evidence="1">
    <location>
        <begin position="17"/>
        <end position="36"/>
    </location>
</feature>
<evidence type="ECO:0000256" key="1">
    <source>
        <dbReference type="SAM" id="Phobius"/>
    </source>
</evidence>
<dbReference type="EMBL" id="CP025066">
    <property type="protein sequence ID" value="AUX10030.1"/>
    <property type="molecule type" value="Genomic_DNA"/>
</dbReference>
<gene>
    <name evidence="2" type="ORF">AArcSl_2408</name>
</gene>
<organism evidence="2 3">
    <name type="scientific">Halalkaliarchaeum desulfuricum</name>
    <dbReference type="NCBI Taxonomy" id="2055893"/>
    <lineage>
        <taxon>Archaea</taxon>
        <taxon>Methanobacteriati</taxon>
        <taxon>Methanobacteriota</taxon>
        <taxon>Stenosarchaea group</taxon>
        <taxon>Halobacteria</taxon>
        <taxon>Halobacteriales</taxon>
        <taxon>Haloferacaceae</taxon>
        <taxon>Halalkaliarchaeum</taxon>
    </lineage>
</organism>
<feature type="transmembrane region" description="Helical" evidence="1">
    <location>
        <begin position="128"/>
        <end position="145"/>
    </location>
</feature>
<feature type="transmembrane region" description="Helical" evidence="1">
    <location>
        <begin position="99"/>
        <end position="116"/>
    </location>
</feature>
<dbReference type="KEGG" id="hdf:AArcSl_2408"/>
<keyword evidence="3" id="KW-1185">Reference proteome</keyword>
<protein>
    <recommendedName>
        <fullName evidence="4">DUF63 family protein</fullName>
    </recommendedName>
</protein>
<dbReference type="PANTHER" id="PTHR40700">
    <property type="entry name" value="HYPOTHETICAL MEMBRANE PROTEIN, CONSERVED, DUF63 FAMILY"/>
    <property type="match status" value="1"/>
</dbReference>
<evidence type="ECO:0000313" key="2">
    <source>
        <dbReference type="EMBL" id="AUX10030.1"/>
    </source>
</evidence>
<feature type="transmembrane region" description="Helical" evidence="1">
    <location>
        <begin position="358"/>
        <end position="375"/>
    </location>
</feature>
<dbReference type="RefSeq" id="WP_119819590.1">
    <property type="nucleotide sequence ID" value="NZ_CP025066.1"/>
</dbReference>
<accession>A0A343TLQ8</accession>
<feature type="transmembrane region" description="Helical" evidence="1">
    <location>
        <begin position="165"/>
        <end position="191"/>
    </location>
</feature>